<proteinExistence type="predicted"/>
<reference evidence="2 3" key="1">
    <citation type="submission" date="2019-03" db="EMBL/GenBank/DDBJ databases">
        <title>Flavobacterium TSA-D2 sp. nov., isolated from arctic soil.</title>
        <authorList>
            <person name="Chaudhary D.K."/>
        </authorList>
    </citation>
    <scope>NUCLEOTIDE SEQUENCE [LARGE SCALE GENOMIC DNA]</scope>
    <source>
        <strain evidence="2 3">TSA-D2</strain>
    </source>
</reference>
<protein>
    <submittedName>
        <fullName evidence="2">Uncharacterized protein</fullName>
    </submittedName>
</protein>
<evidence type="ECO:0000313" key="3">
    <source>
        <dbReference type="Proteomes" id="UP000294597"/>
    </source>
</evidence>
<accession>A0A4R5CM69</accession>
<organism evidence="2 3">
    <name type="scientific">Flavobacterium hiemivividum</name>
    <dbReference type="NCBI Taxonomy" id="2541734"/>
    <lineage>
        <taxon>Bacteria</taxon>
        <taxon>Pseudomonadati</taxon>
        <taxon>Bacteroidota</taxon>
        <taxon>Flavobacteriia</taxon>
        <taxon>Flavobacteriales</taxon>
        <taxon>Flavobacteriaceae</taxon>
        <taxon>Flavobacterium</taxon>
    </lineage>
</organism>
<dbReference type="Proteomes" id="UP000294597">
    <property type="component" value="Unassembled WGS sequence"/>
</dbReference>
<keyword evidence="3" id="KW-1185">Reference proteome</keyword>
<keyword evidence="1" id="KW-0472">Membrane</keyword>
<comment type="caution">
    <text evidence="2">The sequence shown here is derived from an EMBL/GenBank/DDBJ whole genome shotgun (WGS) entry which is preliminary data.</text>
</comment>
<name>A0A4R5CM69_9FLAO</name>
<dbReference type="AlphaFoldDB" id="A0A4R5CM69"/>
<evidence type="ECO:0000256" key="1">
    <source>
        <dbReference type="SAM" id="Phobius"/>
    </source>
</evidence>
<gene>
    <name evidence="2" type="ORF">E0F98_15010</name>
</gene>
<keyword evidence="1" id="KW-0812">Transmembrane</keyword>
<keyword evidence="1" id="KW-1133">Transmembrane helix</keyword>
<dbReference type="RefSeq" id="WP_132112920.1">
    <property type="nucleotide sequence ID" value="NZ_SMFO01000016.1"/>
</dbReference>
<sequence length="63" mass="7195">MKKLIIPMMFVAILVAFFEQVSADKNVYITVIALAVFMFGMMRLSSKTPSKNQNNHDKDKKDV</sequence>
<evidence type="ECO:0000313" key="2">
    <source>
        <dbReference type="EMBL" id="TDE01439.1"/>
    </source>
</evidence>
<dbReference type="EMBL" id="SMFO01000016">
    <property type="protein sequence ID" value="TDE01439.1"/>
    <property type="molecule type" value="Genomic_DNA"/>
</dbReference>
<feature type="transmembrane region" description="Helical" evidence="1">
    <location>
        <begin position="28"/>
        <end position="45"/>
    </location>
</feature>